<accession>A0A0G0QHX2</accession>
<evidence type="ECO:0000313" key="19">
    <source>
        <dbReference type="EMBL" id="KKR39974.1"/>
    </source>
</evidence>
<evidence type="ECO:0000256" key="12">
    <source>
        <dbReference type="ARBA" id="ARBA00029736"/>
    </source>
</evidence>
<sequence length="216" mass="24486">MKFNVLTIFPNFFDSFKNEALIARGIKKKLLKIETHNLRDWTADNHKTVDGRPYGGGAGMVMMVDPIFKAVKSIKKSKKSRIVLLSAKGKVFNQKKAQELSKYDQLTFICGRYEGVDERVARNIADEELSIGEYVLFGGEVATMVVMEAVSRLIPGVVAKEESIEKESFSNGSNREHPQYTRPDVYIMKGKKLMVPKVLLSGDHKKIVEWREKNSK</sequence>
<evidence type="ECO:0000256" key="3">
    <source>
        <dbReference type="ARBA" id="ARBA00007630"/>
    </source>
</evidence>
<dbReference type="PATRIC" id="fig|1619033.3.peg.758"/>
<evidence type="ECO:0000256" key="2">
    <source>
        <dbReference type="ARBA" id="ARBA00004496"/>
    </source>
</evidence>
<dbReference type="Gene3D" id="1.10.1270.20">
    <property type="entry name" value="tRNA(m1g37)methyltransferase, domain 2"/>
    <property type="match status" value="1"/>
</dbReference>
<dbReference type="PANTHER" id="PTHR46417:SF1">
    <property type="entry name" value="TRNA (GUANINE-N(1)-)-METHYLTRANSFERASE"/>
    <property type="match status" value="1"/>
</dbReference>
<evidence type="ECO:0000256" key="13">
    <source>
        <dbReference type="ARBA" id="ARBA00033392"/>
    </source>
</evidence>
<dbReference type="InterPro" id="IPR029028">
    <property type="entry name" value="Alpha/beta_knot_MTases"/>
</dbReference>
<evidence type="ECO:0000256" key="9">
    <source>
        <dbReference type="ARBA" id="ARBA00022679"/>
    </source>
</evidence>
<comment type="caution">
    <text evidence="19">The sequence shown here is derived from an EMBL/GenBank/DDBJ whole genome shotgun (WGS) entry which is preliminary data.</text>
</comment>
<dbReference type="GO" id="GO:0052906">
    <property type="term" value="F:tRNA (guanine(37)-N1)-methyltransferase activity"/>
    <property type="evidence" value="ECO:0007669"/>
    <property type="project" value="UniProtKB-UniRule"/>
</dbReference>
<evidence type="ECO:0000256" key="7">
    <source>
        <dbReference type="ARBA" id="ARBA00022490"/>
    </source>
</evidence>
<evidence type="ECO:0000256" key="1">
    <source>
        <dbReference type="ARBA" id="ARBA00002634"/>
    </source>
</evidence>
<dbReference type="FunFam" id="3.40.1280.10:FF:000001">
    <property type="entry name" value="tRNA (guanine-N(1)-)-methyltransferase"/>
    <property type="match status" value="1"/>
</dbReference>
<dbReference type="InterPro" id="IPR023148">
    <property type="entry name" value="tRNA_m1G_MeTrfase_C_sf"/>
</dbReference>
<dbReference type="InterPro" id="IPR016009">
    <property type="entry name" value="tRNA_MeTrfase_TRMD/TRM10"/>
</dbReference>
<dbReference type="HAMAP" id="MF_00605">
    <property type="entry name" value="TrmD"/>
    <property type="match status" value="1"/>
</dbReference>
<dbReference type="NCBIfam" id="NF000648">
    <property type="entry name" value="PRK00026.1"/>
    <property type="match status" value="1"/>
</dbReference>
<dbReference type="PIRSF" id="PIRSF000386">
    <property type="entry name" value="tRNA_mtase"/>
    <property type="match status" value="1"/>
</dbReference>
<feature type="domain" description="tRNA methyltransferase TRMD/TRM10-type" evidence="18">
    <location>
        <begin position="1"/>
        <end position="215"/>
    </location>
</feature>
<comment type="catalytic activity">
    <reaction evidence="14 15 17">
        <text>guanosine(37) in tRNA + S-adenosyl-L-methionine = N(1)-methylguanosine(37) in tRNA + S-adenosyl-L-homocysteine + H(+)</text>
        <dbReference type="Rhea" id="RHEA:36899"/>
        <dbReference type="Rhea" id="RHEA-COMP:10145"/>
        <dbReference type="Rhea" id="RHEA-COMP:10147"/>
        <dbReference type="ChEBI" id="CHEBI:15378"/>
        <dbReference type="ChEBI" id="CHEBI:57856"/>
        <dbReference type="ChEBI" id="CHEBI:59789"/>
        <dbReference type="ChEBI" id="CHEBI:73542"/>
        <dbReference type="ChEBI" id="CHEBI:74269"/>
        <dbReference type="EC" id="2.1.1.228"/>
    </reaction>
</comment>
<evidence type="ECO:0000256" key="4">
    <source>
        <dbReference type="ARBA" id="ARBA00011738"/>
    </source>
</evidence>
<comment type="subcellular location">
    <subcellularLocation>
        <location evidence="2 15 17">Cytoplasm</location>
    </subcellularLocation>
</comment>
<keyword evidence="10 15" id="KW-0949">S-adenosyl-L-methionine</keyword>
<reference evidence="19 20" key="1">
    <citation type="journal article" date="2015" name="Nature">
        <title>rRNA introns, odd ribosomes, and small enigmatic genomes across a large radiation of phyla.</title>
        <authorList>
            <person name="Brown C.T."/>
            <person name="Hug L.A."/>
            <person name="Thomas B.C."/>
            <person name="Sharon I."/>
            <person name="Castelle C.J."/>
            <person name="Singh A."/>
            <person name="Wilkins M.J."/>
            <person name="Williams K.H."/>
            <person name="Banfield J.F."/>
        </authorList>
    </citation>
    <scope>NUCLEOTIDE SEQUENCE [LARGE SCALE GENOMIC DNA]</scope>
</reference>
<dbReference type="Pfam" id="PF01746">
    <property type="entry name" value="tRNA_m1G_MT"/>
    <property type="match status" value="1"/>
</dbReference>
<keyword evidence="7 15" id="KW-0963">Cytoplasm</keyword>
<dbReference type="CDD" id="cd18080">
    <property type="entry name" value="TrmD-like"/>
    <property type="match status" value="1"/>
</dbReference>
<dbReference type="PANTHER" id="PTHR46417">
    <property type="entry name" value="TRNA (GUANINE-N(1)-)-METHYLTRANSFERASE"/>
    <property type="match status" value="1"/>
</dbReference>
<evidence type="ECO:0000256" key="10">
    <source>
        <dbReference type="ARBA" id="ARBA00022691"/>
    </source>
</evidence>
<feature type="binding site" evidence="16">
    <location>
        <begin position="131"/>
        <end position="136"/>
    </location>
    <ligand>
        <name>S-adenosyl-L-methionine</name>
        <dbReference type="ChEBI" id="CHEBI:59789"/>
    </ligand>
</feature>
<evidence type="ECO:0000256" key="8">
    <source>
        <dbReference type="ARBA" id="ARBA00022603"/>
    </source>
</evidence>
<comment type="function">
    <text evidence="1 15 17">Specifically methylates guanosine-37 in various tRNAs.</text>
</comment>
<evidence type="ECO:0000256" key="14">
    <source>
        <dbReference type="ARBA" id="ARBA00047783"/>
    </source>
</evidence>
<dbReference type="GO" id="GO:0005829">
    <property type="term" value="C:cytosol"/>
    <property type="evidence" value="ECO:0007669"/>
    <property type="project" value="TreeGrafter"/>
</dbReference>
<evidence type="ECO:0000313" key="20">
    <source>
        <dbReference type="Proteomes" id="UP000034072"/>
    </source>
</evidence>
<evidence type="ECO:0000256" key="15">
    <source>
        <dbReference type="HAMAP-Rule" id="MF_00605"/>
    </source>
</evidence>
<keyword evidence="11 15" id="KW-0819">tRNA processing</keyword>
<comment type="caution">
    <text evidence="15">Lacks conserved residue(s) required for the propagation of feature annotation.</text>
</comment>
<dbReference type="GO" id="GO:0002939">
    <property type="term" value="P:tRNA N1-guanine methylation"/>
    <property type="evidence" value="ECO:0007669"/>
    <property type="project" value="TreeGrafter"/>
</dbReference>
<evidence type="ECO:0000259" key="18">
    <source>
        <dbReference type="Pfam" id="PF01746"/>
    </source>
</evidence>
<dbReference type="InterPro" id="IPR029026">
    <property type="entry name" value="tRNA_m1G_MTases_N"/>
</dbReference>
<dbReference type="EC" id="2.1.1.228" evidence="5 15"/>
<dbReference type="EMBL" id="LBXZ01000011">
    <property type="protein sequence ID" value="KKR39974.1"/>
    <property type="molecule type" value="Genomic_DNA"/>
</dbReference>
<dbReference type="NCBIfam" id="TIGR00088">
    <property type="entry name" value="trmD"/>
    <property type="match status" value="1"/>
</dbReference>
<comment type="subunit">
    <text evidence="4 15 17">Homodimer.</text>
</comment>
<evidence type="ECO:0000256" key="5">
    <source>
        <dbReference type="ARBA" id="ARBA00012807"/>
    </source>
</evidence>
<feature type="binding site" evidence="15 16">
    <location>
        <position position="111"/>
    </location>
    <ligand>
        <name>S-adenosyl-L-methionine</name>
        <dbReference type="ChEBI" id="CHEBI:59789"/>
    </ligand>
</feature>
<evidence type="ECO:0000256" key="6">
    <source>
        <dbReference type="ARBA" id="ARBA00014679"/>
    </source>
</evidence>
<organism evidence="19 20">
    <name type="scientific">Candidatus Yanofskybacteria bacterium GW2011_GWE2_40_11</name>
    <dbReference type="NCBI Taxonomy" id="1619033"/>
    <lineage>
        <taxon>Bacteria</taxon>
        <taxon>Candidatus Yanofskyibacteriota</taxon>
    </lineage>
</organism>
<evidence type="ECO:0000256" key="11">
    <source>
        <dbReference type="ARBA" id="ARBA00022694"/>
    </source>
</evidence>
<name>A0A0G0QHX2_9BACT</name>
<dbReference type="AlphaFoldDB" id="A0A0G0QHX2"/>
<dbReference type="Gene3D" id="3.40.1280.10">
    <property type="match status" value="1"/>
</dbReference>
<keyword evidence="8 15" id="KW-0489">Methyltransferase</keyword>
<gene>
    <name evidence="15" type="primary">trmD</name>
    <name evidence="19" type="ORF">UT75_C0011G0002</name>
</gene>
<dbReference type="InterPro" id="IPR002649">
    <property type="entry name" value="tRNA_m1G_MeTrfase_TrmD"/>
</dbReference>
<dbReference type="Proteomes" id="UP000034072">
    <property type="component" value="Unassembled WGS sequence"/>
</dbReference>
<dbReference type="SUPFAM" id="SSF75217">
    <property type="entry name" value="alpha/beta knot"/>
    <property type="match status" value="1"/>
</dbReference>
<evidence type="ECO:0000256" key="17">
    <source>
        <dbReference type="RuleBase" id="RU003464"/>
    </source>
</evidence>
<protein>
    <recommendedName>
        <fullName evidence="6 15">tRNA (guanine-N(1)-)-methyltransferase</fullName>
        <ecNumber evidence="5 15">2.1.1.228</ecNumber>
    </recommendedName>
    <alternativeName>
        <fullName evidence="12 15">M1G-methyltransferase</fullName>
    </alternativeName>
    <alternativeName>
        <fullName evidence="13 15">tRNA [GM37] methyltransferase</fullName>
    </alternativeName>
</protein>
<evidence type="ECO:0000256" key="16">
    <source>
        <dbReference type="PIRSR" id="PIRSR000386-1"/>
    </source>
</evidence>
<comment type="similarity">
    <text evidence="3 15 17">Belongs to the RNA methyltransferase TrmD family.</text>
</comment>
<keyword evidence="9 15" id="KW-0808">Transferase</keyword>
<proteinExistence type="inferred from homology"/>